<sequence length="94" mass="10600">MGRTPIGGALRTPLPLSVEFRQALLYLRRSEDGLTYVARFIYYPPSFGERDSISNSSIPFVSMVSTKSSYFEFETMLSIISKPETRKAPITQSL</sequence>
<dbReference type="AlphaFoldDB" id="A0A8S9GPM4"/>
<organism evidence="1">
    <name type="scientific">Brassica cretica</name>
    <name type="common">Mustard</name>
    <dbReference type="NCBI Taxonomy" id="69181"/>
    <lineage>
        <taxon>Eukaryota</taxon>
        <taxon>Viridiplantae</taxon>
        <taxon>Streptophyta</taxon>
        <taxon>Embryophyta</taxon>
        <taxon>Tracheophyta</taxon>
        <taxon>Spermatophyta</taxon>
        <taxon>Magnoliopsida</taxon>
        <taxon>eudicotyledons</taxon>
        <taxon>Gunneridae</taxon>
        <taxon>Pentapetalae</taxon>
        <taxon>rosids</taxon>
        <taxon>malvids</taxon>
        <taxon>Brassicales</taxon>
        <taxon>Brassicaceae</taxon>
        <taxon>Brassiceae</taxon>
        <taxon>Brassica</taxon>
    </lineage>
</organism>
<comment type="caution">
    <text evidence="1">The sequence shown here is derived from an EMBL/GenBank/DDBJ whole genome shotgun (WGS) entry which is preliminary data.</text>
</comment>
<evidence type="ECO:0000313" key="1">
    <source>
        <dbReference type="EMBL" id="KAF2548205.1"/>
    </source>
</evidence>
<name>A0A8S9GPM4_BRACR</name>
<reference evidence="1" key="1">
    <citation type="submission" date="2019-12" db="EMBL/GenBank/DDBJ databases">
        <title>Genome sequencing and annotation of Brassica cretica.</title>
        <authorList>
            <person name="Studholme D.J."/>
            <person name="Sarris P.F."/>
        </authorList>
    </citation>
    <scope>NUCLEOTIDE SEQUENCE</scope>
    <source>
        <strain evidence="1">PFS-102/07</strain>
        <tissue evidence="1">Leaf</tissue>
    </source>
</reference>
<proteinExistence type="predicted"/>
<gene>
    <name evidence="1" type="ORF">F2Q70_00023868</name>
</gene>
<dbReference type="EMBL" id="QGKY02001925">
    <property type="protein sequence ID" value="KAF2548205.1"/>
    <property type="molecule type" value="Genomic_DNA"/>
</dbReference>
<accession>A0A8S9GPM4</accession>
<protein>
    <submittedName>
        <fullName evidence="1">Uncharacterized protein</fullName>
    </submittedName>
</protein>